<protein>
    <submittedName>
        <fullName evidence="4">Predicted protein</fullName>
    </submittedName>
</protein>
<dbReference type="InterPro" id="IPR006084">
    <property type="entry name" value="XPG/Rad2"/>
</dbReference>
<accession>B0CQ16</accession>
<dbReference type="InterPro" id="IPR037316">
    <property type="entry name" value="Yen1_H3TH"/>
</dbReference>
<dbReference type="GO" id="GO:0006281">
    <property type="term" value="P:DNA repair"/>
    <property type="evidence" value="ECO:0007669"/>
    <property type="project" value="UniProtKB-ARBA"/>
</dbReference>
<dbReference type="GO" id="GO:0017108">
    <property type="term" value="F:5'-flap endonuclease activity"/>
    <property type="evidence" value="ECO:0007669"/>
    <property type="project" value="TreeGrafter"/>
</dbReference>
<organism evidence="5">
    <name type="scientific">Laccaria bicolor (strain S238N-H82 / ATCC MYA-4686)</name>
    <name type="common">Bicoloured deceiver</name>
    <name type="synonym">Laccaria laccata var. bicolor</name>
    <dbReference type="NCBI Taxonomy" id="486041"/>
    <lineage>
        <taxon>Eukaryota</taxon>
        <taxon>Fungi</taxon>
        <taxon>Dikarya</taxon>
        <taxon>Basidiomycota</taxon>
        <taxon>Agaricomycotina</taxon>
        <taxon>Agaricomycetes</taxon>
        <taxon>Agaricomycetidae</taxon>
        <taxon>Agaricales</taxon>
        <taxon>Agaricineae</taxon>
        <taxon>Hydnangiaceae</taxon>
        <taxon>Laccaria</taxon>
    </lineage>
</organism>
<dbReference type="KEGG" id="lbc:LACBIDRAFT_321397"/>
<dbReference type="PRINTS" id="PR00853">
    <property type="entry name" value="XPGRADSUPER"/>
</dbReference>
<dbReference type="EMBL" id="DS547091">
    <property type="protein sequence ID" value="EDR16161.1"/>
    <property type="molecule type" value="Genomic_DNA"/>
</dbReference>
<dbReference type="SUPFAM" id="SSF88723">
    <property type="entry name" value="PIN domain-like"/>
    <property type="match status" value="1"/>
</dbReference>
<dbReference type="PANTHER" id="PTHR11081">
    <property type="entry name" value="FLAP ENDONUCLEASE FAMILY MEMBER"/>
    <property type="match status" value="1"/>
</dbReference>
<dbReference type="InterPro" id="IPR006085">
    <property type="entry name" value="XPG_DNA_repair_N"/>
</dbReference>
<dbReference type="CDD" id="cd09870">
    <property type="entry name" value="PIN_YEN1"/>
    <property type="match status" value="1"/>
</dbReference>
<evidence type="ECO:0000259" key="3">
    <source>
        <dbReference type="SMART" id="SM00484"/>
    </source>
</evidence>
<keyword evidence="1" id="KW-0540">Nuclease</keyword>
<dbReference type="Pfam" id="PF00867">
    <property type="entry name" value="XPG_I"/>
    <property type="match status" value="1"/>
</dbReference>
<dbReference type="HOGENOM" id="CLU_007575_4_0_1"/>
<evidence type="ECO:0000256" key="1">
    <source>
        <dbReference type="ARBA" id="ARBA00022722"/>
    </source>
</evidence>
<dbReference type="InterPro" id="IPR006086">
    <property type="entry name" value="XPG-I_dom"/>
</dbReference>
<dbReference type="GeneID" id="6069635"/>
<dbReference type="CDD" id="cd09906">
    <property type="entry name" value="H3TH_YEN1"/>
    <property type="match status" value="1"/>
</dbReference>
<dbReference type="PANTHER" id="PTHR11081:SF75">
    <property type="entry name" value="ENDONUCLEASE, PUTATIVE (AFU_ORTHOLOGUE AFUA_3G13260)-RELATED"/>
    <property type="match status" value="1"/>
</dbReference>
<dbReference type="GO" id="GO:0008821">
    <property type="term" value="F:crossover junction DNA endonuclease activity"/>
    <property type="evidence" value="ECO:0007669"/>
    <property type="project" value="InterPro"/>
</dbReference>
<dbReference type="AlphaFoldDB" id="B0CQ16"/>
<dbReference type="STRING" id="486041.B0CQ16"/>
<keyword evidence="2" id="KW-0378">Hydrolase</keyword>
<dbReference type="SMART" id="SM00484">
    <property type="entry name" value="XPGI"/>
    <property type="match status" value="1"/>
</dbReference>
<dbReference type="Proteomes" id="UP000001194">
    <property type="component" value="Unassembled WGS sequence"/>
</dbReference>
<dbReference type="RefSeq" id="XP_001874369.1">
    <property type="nucleotide sequence ID" value="XM_001874334.1"/>
</dbReference>
<proteinExistence type="predicted"/>
<sequence length="428" mass="48094">MGATHLWEIVQPARQMRSLSQLTVSEGFEKNRNGRRAIAMGVDASIWLHQTQAVFHHACHSQAGENPELRILFYKLKRFLNQPVNVVFVFDSDGRPSMKRGKHVRTKEHWLTKHFQEFAQAYGFTVHIAPGEAEAELALLNKLGIIDIVITDDSDALVFGATCVMRNPNLKKDNDNVALYTSEGIRTTAGVHVTQGGMLLIAILCGGDYDKVGLVGCGKVVAHGLARTTLGDQLLEAARDLSEEQLETFLVPWHQQLQEELLFNKQGFLKCRYPAIANAVRLDFPQPSVILKYTQPVTSWAGGRLLPPFSTWVHHEPDVAELASLAERSFSWPPDKIMEEFRKHVWPGLCLRRLLEVKSPLLELIDHVVHGVIIDGTPCLSSFLRIHRVSEGNLTLPIPFFVIEILEQNLINKAVSKLRNQTDSQFLL</sequence>
<name>B0CQ16_LACBS</name>
<keyword evidence="5" id="KW-1185">Reference proteome</keyword>
<gene>
    <name evidence="4" type="ORF">LACBIDRAFT_321397</name>
</gene>
<evidence type="ECO:0000256" key="2">
    <source>
        <dbReference type="ARBA" id="ARBA00022801"/>
    </source>
</evidence>
<dbReference type="Pfam" id="PF00752">
    <property type="entry name" value="XPG_N"/>
    <property type="match status" value="1"/>
</dbReference>
<dbReference type="InterPro" id="IPR029060">
    <property type="entry name" value="PIN-like_dom_sf"/>
</dbReference>
<dbReference type="SUPFAM" id="SSF47807">
    <property type="entry name" value="5' to 3' exonuclease, C-terminal subdomain"/>
    <property type="match status" value="1"/>
</dbReference>
<dbReference type="OrthoDB" id="2959108at2759"/>
<dbReference type="InParanoid" id="B0CQ16"/>
<dbReference type="InterPro" id="IPR036279">
    <property type="entry name" value="5-3_exonuclease_C_sf"/>
</dbReference>
<evidence type="ECO:0000313" key="4">
    <source>
        <dbReference type="EMBL" id="EDR16161.1"/>
    </source>
</evidence>
<feature type="domain" description="XPG-I" evidence="3">
    <location>
        <begin position="120"/>
        <end position="185"/>
    </location>
</feature>
<evidence type="ECO:0000313" key="5">
    <source>
        <dbReference type="Proteomes" id="UP000001194"/>
    </source>
</evidence>
<reference evidence="4 5" key="1">
    <citation type="journal article" date="2008" name="Nature">
        <title>The genome of Laccaria bicolor provides insights into mycorrhizal symbiosis.</title>
        <authorList>
            <person name="Martin F."/>
            <person name="Aerts A."/>
            <person name="Ahren D."/>
            <person name="Brun A."/>
            <person name="Danchin E.G.J."/>
            <person name="Duchaussoy F."/>
            <person name="Gibon J."/>
            <person name="Kohler A."/>
            <person name="Lindquist E."/>
            <person name="Pereda V."/>
            <person name="Salamov A."/>
            <person name="Shapiro H.J."/>
            <person name="Wuyts J."/>
            <person name="Blaudez D."/>
            <person name="Buee M."/>
            <person name="Brokstein P."/>
            <person name="Canbaeck B."/>
            <person name="Cohen D."/>
            <person name="Courty P.E."/>
            <person name="Coutinho P.M."/>
            <person name="Delaruelle C."/>
            <person name="Detter J.C."/>
            <person name="Deveau A."/>
            <person name="DiFazio S."/>
            <person name="Duplessis S."/>
            <person name="Fraissinet-Tachet L."/>
            <person name="Lucic E."/>
            <person name="Frey-Klett P."/>
            <person name="Fourrey C."/>
            <person name="Feussner I."/>
            <person name="Gay G."/>
            <person name="Grimwood J."/>
            <person name="Hoegger P.J."/>
            <person name="Jain P."/>
            <person name="Kilaru S."/>
            <person name="Labbe J."/>
            <person name="Lin Y.C."/>
            <person name="Legue V."/>
            <person name="Le Tacon F."/>
            <person name="Marmeisse R."/>
            <person name="Melayah D."/>
            <person name="Montanini B."/>
            <person name="Muratet M."/>
            <person name="Nehls U."/>
            <person name="Niculita-Hirzel H."/>
            <person name="Oudot-Le Secq M.P."/>
            <person name="Peter M."/>
            <person name="Quesneville H."/>
            <person name="Rajashekar B."/>
            <person name="Reich M."/>
            <person name="Rouhier N."/>
            <person name="Schmutz J."/>
            <person name="Yin T."/>
            <person name="Chalot M."/>
            <person name="Henrissat B."/>
            <person name="Kuees U."/>
            <person name="Lucas S."/>
            <person name="Van de Peer Y."/>
            <person name="Podila G.K."/>
            <person name="Polle A."/>
            <person name="Pukkila P.J."/>
            <person name="Richardson P.M."/>
            <person name="Rouze P."/>
            <person name="Sanders I.R."/>
            <person name="Stajich J.E."/>
            <person name="Tunlid A."/>
            <person name="Tuskan G."/>
            <person name="Grigoriev I.V."/>
        </authorList>
    </citation>
    <scope>NUCLEOTIDE SEQUENCE [LARGE SCALE GENOMIC DNA]</scope>
    <source>
        <strain evidence="5">S238N-H82 / ATCC MYA-4686</strain>
    </source>
</reference>
<dbReference type="Gene3D" id="3.40.50.1010">
    <property type="entry name" value="5'-nuclease"/>
    <property type="match status" value="2"/>
</dbReference>